<accession>A0A2S9IEP6</accession>
<evidence type="ECO:0000313" key="3">
    <source>
        <dbReference type="EMBL" id="PRD16256.1"/>
    </source>
</evidence>
<dbReference type="InterPro" id="IPR011051">
    <property type="entry name" value="RmlC_Cupin_sf"/>
</dbReference>
<dbReference type="CDD" id="cd02209">
    <property type="entry name" value="cupin_XRE_C"/>
    <property type="match status" value="1"/>
</dbReference>
<dbReference type="PANTHER" id="PTHR46797:SF1">
    <property type="entry name" value="METHYLPHOSPHONATE SYNTHASE"/>
    <property type="match status" value="1"/>
</dbReference>
<keyword evidence="4" id="KW-1185">Reference proteome</keyword>
<dbReference type="GO" id="GO:0003677">
    <property type="term" value="F:DNA binding"/>
    <property type="evidence" value="ECO:0007669"/>
    <property type="project" value="UniProtKB-KW"/>
</dbReference>
<dbReference type="PANTHER" id="PTHR46797">
    <property type="entry name" value="HTH-TYPE TRANSCRIPTIONAL REGULATOR"/>
    <property type="match status" value="1"/>
</dbReference>
<dbReference type="InterPro" id="IPR050807">
    <property type="entry name" value="TransReg_Diox_bact_type"/>
</dbReference>
<evidence type="ECO:0000256" key="1">
    <source>
        <dbReference type="ARBA" id="ARBA00023125"/>
    </source>
</evidence>
<dbReference type="InterPro" id="IPR001387">
    <property type="entry name" value="Cro/C1-type_HTH"/>
</dbReference>
<dbReference type="Proteomes" id="UP000239181">
    <property type="component" value="Unassembled WGS sequence"/>
</dbReference>
<dbReference type="SMART" id="SM00530">
    <property type="entry name" value="HTH_XRE"/>
    <property type="match status" value="1"/>
</dbReference>
<dbReference type="SUPFAM" id="SSF47413">
    <property type="entry name" value="lambda repressor-like DNA-binding domains"/>
    <property type="match status" value="1"/>
</dbReference>
<evidence type="ECO:0000313" key="4">
    <source>
        <dbReference type="Proteomes" id="UP000239181"/>
    </source>
</evidence>
<dbReference type="GO" id="GO:0005829">
    <property type="term" value="C:cytosol"/>
    <property type="evidence" value="ECO:0007669"/>
    <property type="project" value="TreeGrafter"/>
</dbReference>
<dbReference type="SUPFAM" id="SSF51182">
    <property type="entry name" value="RmlC-like cupins"/>
    <property type="match status" value="1"/>
</dbReference>
<dbReference type="Pfam" id="PF01381">
    <property type="entry name" value="HTH_3"/>
    <property type="match status" value="1"/>
</dbReference>
<keyword evidence="1 3" id="KW-0238">DNA-binding</keyword>
<name>A0A2S9IEP6_9GAMM</name>
<dbReference type="OrthoDB" id="9792093at2"/>
<dbReference type="Pfam" id="PF07883">
    <property type="entry name" value="Cupin_2"/>
    <property type="match status" value="1"/>
</dbReference>
<dbReference type="Gene3D" id="1.10.260.40">
    <property type="entry name" value="lambda repressor-like DNA-binding domains"/>
    <property type="match status" value="1"/>
</dbReference>
<dbReference type="EMBL" id="PDET01000003">
    <property type="protein sequence ID" value="PRD16256.1"/>
    <property type="molecule type" value="Genomic_DNA"/>
</dbReference>
<dbReference type="InterPro" id="IPR010982">
    <property type="entry name" value="Lambda_DNA-bd_dom_sf"/>
</dbReference>
<dbReference type="Gene3D" id="2.60.120.10">
    <property type="entry name" value="Jelly Rolls"/>
    <property type="match status" value="1"/>
</dbReference>
<evidence type="ECO:0000259" key="2">
    <source>
        <dbReference type="PROSITE" id="PS50943"/>
    </source>
</evidence>
<sequence length="190" mass="20296">MADVISNLNHSPIALLAQALRREREKAGITVTELAKRAGIAKSTLSQLESGLGNPGLETLWSLAMALDVPVSRLIAQPRQQVQVIRAGEGTPLVSGQANYIATLLAACPVGAQRDIYRLSVQPGEPRLSEPHQPGTLEHVILCSGRARIGPAEQWVELSAGDYISYSADCPHIFDALEANTTAVMLIELA</sequence>
<reference evidence="3 4" key="1">
    <citation type="submission" date="2017-10" db="EMBL/GenBank/DDBJ databases">
        <title>Draft genome of two endophytic bacteria isolated from 'guarana' Paullinia cupana (Mart.) Ducke.</title>
        <authorList>
            <person name="Siqueira K.A."/>
            <person name="Liotti R.G."/>
            <person name="Mendes T.A."/>
            <person name="Soares M.A."/>
        </authorList>
    </citation>
    <scope>NUCLEOTIDE SEQUENCE [LARGE SCALE GENOMIC DNA]</scope>
    <source>
        <strain evidence="3 4">342</strain>
    </source>
</reference>
<dbReference type="AlphaFoldDB" id="A0A2S9IEP6"/>
<dbReference type="InterPro" id="IPR013096">
    <property type="entry name" value="Cupin_2"/>
</dbReference>
<organism evidence="3 4">
    <name type="scientific">Pantoea coffeiphila</name>
    <dbReference type="NCBI Taxonomy" id="1465635"/>
    <lineage>
        <taxon>Bacteria</taxon>
        <taxon>Pseudomonadati</taxon>
        <taxon>Pseudomonadota</taxon>
        <taxon>Gammaproteobacteria</taxon>
        <taxon>Enterobacterales</taxon>
        <taxon>Erwiniaceae</taxon>
        <taxon>Pantoea</taxon>
    </lineage>
</organism>
<dbReference type="InterPro" id="IPR014710">
    <property type="entry name" value="RmlC-like_jellyroll"/>
</dbReference>
<comment type="caution">
    <text evidence="3">The sequence shown here is derived from an EMBL/GenBank/DDBJ whole genome shotgun (WGS) entry which is preliminary data.</text>
</comment>
<dbReference type="CDD" id="cd00093">
    <property type="entry name" value="HTH_XRE"/>
    <property type="match status" value="1"/>
</dbReference>
<dbReference type="PROSITE" id="PS50943">
    <property type="entry name" value="HTH_CROC1"/>
    <property type="match status" value="1"/>
</dbReference>
<feature type="domain" description="HTH cro/C1-type" evidence="2">
    <location>
        <begin position="20"/>
        <end position="74"/>
    </location>
</feature>
<protein>
    <submittedName>
        <fullName evidence="3">DNA-binding protein</fullName>
    </submittedName>
</protein>
<dbReference type="GO" id="GO:0003700">
    <property type="term" value="F:DNA-binding transcription factor activity"/>
    <property type="evidence" value="ECO:0007669"/>
    <property type="project" value="TreeGrafter"/>
</dbReference>
<proteinExistence type="predicted"/>
<gene>
    <name evidence="3" type="ORF">CQW29_05410</name>
</gene>